<feature type="transmembrane region" description="Helical" evidence="2">
    <location>
        <begin position="332"/>
        <end position="353"/>
    </location>
</feature>
<keyword evidence="4" id="KW-1185">Reference proteome</keyword>
<gene>
    <name evidence="3" type="ORF">AXF42_Ash006681</name>
</gene>
<keyword evidence="2" id="KW-0812">Transmembrane</keyword>
<dbReference type="InterPro" id="IPR016024">
    <property type="entry name" value="ARM-type_fold"/>
</dbReference>
<dbReference type="AlphaFoldDB" id="A0A2I0AIU9"/>
<organism evidence="3 4">
    <name type="scientific">Apostasia shenzhenica</name>
    <dbReference type="NCBI Taxonomy" id="1088818"/>
    <lineage>
        <taxon>Eukaryota</taxon>
        <taxon>Viridiplantae</taxon>
        <taxon>Streptophyta</taxon>
        <taxon>Embryophyta</taxon>
        <taxon>Tracheophyta</taxon>
        <taxon>Spermatophyta</taxon>
        <taxon>Magnoliopsida</taxon>
        <taxon>Liliopsida</taxon>
        <taxon>Asparagales</taxon>
        <taxon>Orchidaceae</taxon>
        <taxon>Apostasioideae</taxon>
        <taxon>Apostasia</taxon>
    </lineage>
</organism>
<feature type="transmembrane region" description="Helical" evidence="2">
    <location>
        <begin position="35"/>
        <end position="56"/>
    </location>
</feature>
<dbReference type="STRING" id="1088818.A0A2I0AIU9"/>
<keyword evidence="2" id="KW-1133">Transmembrane helix</keyword>
<dbReference type="Gene3D" id="1.25.10.10">
    <property type="entry name" value="Leucine-rich Repeat Variant"/>
    <property type="match status" value="2"/>
</dbReference>
<dbReference type="InterPro" id="IPR011989">
    <property type="entry name" value="ARM-like"/>
</dbReference>
<protein>
    <recommendedName>
        <fullName evidence="5">Armadillo repeat-containing protein 6</fullName>
    </recommendedName>
</protein>
<evidence type="ECO:0000313" key="3">
    <source>
        <dbReference type="EMBL" id="PKA55479.1"/>
    </source>
</evidence>
<evidence type="ECO:0008006" key="5">
    <source>
        <dbReference type="Google" id="ProtNLM"/>
    </source>
</evidence>
<dbReference type="PANTHER" id="PTHR22895:SF0">
    <property type="entry name" value="ARMADILLO REPEAT-CONTAINING PROTEIN 6"/>
    <property type="match status" value="1"/>
</dbReference>
<dbReference type="SUPFAM" id="SSF48371">
    <property type="entry name" value="ARM repeat"/>
    <property type="match status" value="2"/>
</dbReference>
<dbReference type="Proteomes" id="UP000236161">
    <property type="component" value="Unassembled WGS sequence"/>
</dbReference>
<dbReference type="EMBL" id="KZ451979">
    <property type="protein sequence ID" value="PKA55479.1"/>
    <property type="molecule type" value="Genomic_DNA"/>
</dbReference>
<proteinExistence type="predicted"/>
<keyword evidence="2" id="KW-0472">Membrane</keyword>
<dbReference type="PANTHER" id="PTHR22895">
    <property type="entry name" value="ARMADILLO REPEAT-CONTAINING PROTEIN 6"/>
    <property type="match status" value="1"/>
</dbReference>
<reference evidence="3 4" key="1">
    <citation type="journal article" date="2017" name="Nature">
        <title>The Apostasia genome and the evolution of orchids.</title>
        <authorList>
            <person name="Zhang G.Q."/>
            <person name="Liu K.W."/>
            <person name="Li Z."/>
            <person name="Lohaus R."/>
            <person name="Hsiao Y.Y."/>
            <person name="Niu S.C."/>
            <person name="Wang J.Y."/>
            <person name="Lin Y.C."/>
            <person name="Xu Q."/>
            <person name="Chen L.J."/>
            <person name="Yoshida K."/>
            <person name="Fujiwara S."/>
            <person name="Wang Z.W."/>
            <person name="Zhang Y.Q."/>
            <person name="Mitsuda N."/>
            <person name="Wang M."/>
            <person name="Liu G.H."/>
            <person name="Pecoraro L."/>
            <person name="Huang H.X."/>
            <person name="Xiao X.J."/>
            <person name="Lin M."/>
            <person name="Wu X.Y."/>
            <person name="Wu W.L."/>
            <person name="Chen Y.Y."/>
            <person name="Chang S.B."/>
            <person name="Sakamoto S."/>
            <person name="Ohme-Takagi M."/>
            <person name="Yagi M."/>
            <person name="Zeng S.J."/>
            <person name="Shen C.Y."/>
            <person name="Yeh C.M."/>
            <person name="Luo Y.B."/>
            <person name="Tsai W.C."/>
            <person name="Van de Peer Y."/>
            <person name="Liu Z.J."/>
        </authorList>
    </citation>
    <scope>NUCLEOTIDE SEQUENCE [LARGE SCALE GENOMIC DNA]</scope>
    <source>
        <strain evidence="4">cv. Shenzhen</strain>
        <tissue evidence="3">Stem</tissue>
    </source>
</reference>
<evidence type="ECO:0000256" key="1">
    <source>
        <dbReference type="ARBA" id="ARBA00022737"/>
    </source>
</evidence>
<evidence type="ECO:0000313" key="4">
    <source>
        <dbReference type="Proteomes" id="UP000236161"/>
    </source>
</evidence>
<keyword evidence="1" id="KW-0677">Repeat</keyword>
<dbReference type="OrthoDB" id="449062at2759"/>
<name>A0A2I0AIU9_9ASPA</name>
<sequence length="735" mass="78988">MVAENMEDLGMNPDEALQDAIQTLAIQGVDLSGQLLSFLLLPCFIILMRYLILGIVRCIPGVSSTNDHPVNQSLDALRSILSLKDDRKVGGLDETLDEELAELLDKLYDLCRIEGSNNVSIATRNGGVELLVSLCGAIQGRLERSLVSALMVLSSIVHDLQSTESFRQGGGPKIVMNILKGSCKTVAILHGGFSVISAAATGNEVLKEAFMELKVDELILQILREKVKNCPQSLYDAICVLLMPDDNRVVASQVYGYARRFAKIGIADALVEALNDDLNSSSLVSACIALKAVTVNAMVAENMEDLGMNPDEALQDAIQTLAIQGVDLSGQLLSFLLLPCFIILMRYLILGIVRCIPGVSSTNDHPVNQSLDALRSILSLKDDRKVGGLDETLDEELAELLDKLYDLCRIEGSNNVSIATRNGGVELLVSLCGAIQGRLERSLVSALMVLSSIVHDLQSTESFRQGGGPKIVMNILKGSCKTVAILHGGFSVISAAATGNEVLKEAFMELKVDELILQILREKVKNCPQSLYDAICVLLMPDDNRVVASQVYGYARRFAKIGIADALVEALNDDLNSSSLVSACIALKAVTVNDEICRSVAGSGGIDIILKYMDDGNKGGSDRAVIKACCSLLAKIMSIITTLSLRSPENAALAVEAGAGNLAILAMQKFPAAHQMQRQSCFMIRNLVARSPENRTILLNAGIEKLIRRAKGSHGSCKDAATAALRDLGLDDYDK</sequence>
<accession>A0A2I0AIU9</accession>
<evidence type="ECO:0000256" key="2">
    <source>
        <dbReference type="SAM" id="Phobius"/>
    </source>
</evidence>